<dbReference type="EMBL" id="KZ999814">
    <property type="protein sequence ID" value="RKO84711.1"/>
    <property type="molecule type" value="Genomic_DNA"/>
</dbReference>
<evidence type="ECO:0000313" key="2">
    <source>
        <dbReference type="Proteomes" id="UP000269721"/>
    </source>
</evidence>
<proteinExistence type="predicted"/>
<sequence>MDKMLASRRCPGGHDFRRGLDEVVQGEETWVRPETLQREAVAQAISSVRPHPPIQTFEMSRLSILDFAPSHPRLPATLLSSDDSPLQPPYLQGDCPFREQLANPLGCLRVPAITRVFPAIAIDPLLRENHGD</sequence>
<dbReference type="AlphaFoldDB" id="A0A4P9VY60"/>
<dbReference type="Proteomes" id="UP000269721">
    <property type="component" value="Unassembled WGS sequence"/>
</dbReference>
<protein>
    <submittedName>
        <fullName evidence="1">Uncharacterized protein</fullName>
    </submittedName>
</protein>
<gene>
    <name evidence="1" type="ORF">BDK51DRAFT_40493</name>
</gene>
<organism evidence="1 2">
    <name type="scientific">Blyttiomyces helicus</name>
    <dbReference type="NCBI Taxonomy" id="388810"/>
    <lineage>
        <taxon>Eukaryota</taxon>
        <taxon>Fungi</taxon>
        <taxon>Fungi incertae sedis</taxon>
        <taxon>Chytridiomycota</taxon>
        <taxon>Chytridiomycota incertae sedis</taxon>
        <taxon>Chytridiomycetes</taxon>
        <taxon>Chytridiomycetes incertae sedis</taxon>
        <taxon>Blyttiomyces</taxon>
    </lineage>
</organism>
<keyword evidence="2" id="KW-1185">Reference proteome</keyword>
<evidence type="ECO:0000313" key="1">
    <source>
        <dbReference type="EMBL" id="RKO84711.1"/>
    </source>
</evidence>
<accession>A0A4P9VY60</accession>
<reference evidence="2" key="1">
    <citation type="journal article" date="2018" name="Nat. Microbiol.">
        <title>Leveraging single-cell genomics to expand the fungal tree of life.</title>
        <authorList>
            <person name="Ahrendt S.R."/>
            <person name="Quandt C.A."/>
            <person name="Ciobanu D."/>
            <person name="Clum A."/>
            <person name="Salamov A."/>
            <person name="Andreopoulos B."/>
            <person name="Cheng J.F."/>
            <person name="Woyke T."/>
            <person name="Pelin A."/>
            <person name="Henrissat B."/>
            <person name="Reynolds N.K."/>
            <person name="Benny G.L."/>
            <person name="Smith M.E."/>
            <person name="James T.Y."/>
            <person name="Grigoriev I.V."/>
        </authorList>
    </citation>
    <scope>NUCLEOTIDE SEQUENCE [LARGE SCALE GENOMIC DNA]</scope>
</reference>
<name>A0A4P9VY60_9FUNG</name>